<feature type="signal peptide" evidence="2">
    <location>
        <begin position="1"/>
        <end position="27"/>
    </location>
</feature>
<dbReference type="Proteomes" id="UP001596524">
    <property type="component" value="Unassembled WGS sequence"/>
</dbReference>
<evidence type="ECO:0000313" key="4">
    <source>
        <dbReference type="Proteomes" id="UP001596524"/>
    </source>
</evidence>
<evidence type="ECO:0000256" key="1">
    <source>
        <dbReference type="SAM" id="MobiDB-lite"/>
    </source>
</evidence>
<evidence type="ECO:0008006" key="5">
    <source>
        <dbReference type="Google" id="ProtNLM"/>
    </source>
</evidence>
<dbReference type="PROSITE" id="PS51257">
    <property type="entry name" value="PROKAR_LIPOPROTEIN"/>
    <property type="match status" value="1"/>
</dbReference>
<evidence type="ECO:0000256" key="2">
    <source>
        <dbReference type="SAM" id="SignalP"/>
    </source>
</evidence>
<evidence type="ECO:0000313" key="3">
    <source>
        <dbReference type="EMBL" id="MFC7361945.1"/>
    </source>
</evidence>
<dbReference type="RefSeq" id="WP_255892380.1">
    <property type="nucleotide sequence ID" value="NZ_JAFMZM010000006.1"/>
</dbReference>
<organism evidence="3 4">
    <name type="scientific">Nocardioides astragali</name>
    <dbReference type="NCBI Taxonomy" id="1776736"/>
    <lineage>
        <taxon>Bacteria</taxon>
        <taxon>Bacillati</taxon>
        <taxon>Actinomycetota</taxon>
        <taxon>Actinomycetes</taxon>
        <taxon>Propionibacteriales</taxon>
        <taxon>Nocardioidaceae</taxon>
        <taxon>Nocardioides</taxon>
    </lineage>
</organism>
<name>A0ABW2N7N3_9ACTN</name>
<protein>
    <recommendedName>
        <fullName evidence="5">Lipoprotein</fullName>
    </recommendedName>
</protein>
<proteinExistence type="predicted"/>
<keyword evidence="4" id="KW-1185">Reference proteome</keyword>
<accession>A0ABW2N7N3</accession>
<keyword evidence="2" id="KW-0732">Signal</keyword>
<sequence length="209" mass="22397">MTSRVSCRRRCAVAGAALLLLVSGCGSGPDDSGAGDSGGETSSPTTPSPSVRLPPAAPVVEPADGPLIRTEGATIRGLKGMRLVSDYGVLQGYRNDQVHLSFLPGYTDKPSLDAFAKQQEKIVEERDGNVLERVDDVVVGGKYNAFHFLDTSEPLEENHTYGLLFLDGSWTIHIGFYNEEVGVDVPPLTAEEREEVTASILASFKPTFN</sequence>
<comment type="caution">
    <text evidence="3">The sequence shown here is derived from an EMBL/GenBank/DDBJ whole genome shotgun (WGS) entry which is preliminary data.</text>
</comment>
<gene>
    <name evidence="3" type="ORF">ACFQO6_16855</name>
</gene>
<feature type="region of interest" description="Disordered" evidence="1">
    <location>
        <begin position="29"/>
        <end position="64"/>
    </location>
</feature>
<dbReference type="EMBL" id="JBHTCH010000020">
    <property type="protein sequence ID" value="MFC7361945.1"/>
    <property type="molecule type" value="Genomic_DNA"/>
</dbReference>
<reference evidence="4" key="1">
    <citation type="journal article" date="2019" name="Int. J. Syst. Evol. Microbiol.">
        <title>The Global Catalogue of Microorganisms (GCM) 10K type strain sequencing project: providing services to taxonomists for standard genome sequencing and annotation.</title>
        <authorList>
            <consortium name="The Broad Institute Genomics Platform"/>
            <consortium name="The Broad Institute Genome Sequencing Center for Infectious Disease"/>
            <person name="Wu L."/>
            <person name="Ma J."/>
        </authorList>
    </citation>
    <scope>NUCLEOTIDE SEQUENCE [LARGE SCALE GENOMIC DNA]</scope>
    <source>
        <strain evidence="4">FCH27</strain>
    </source>
</reference>
<feature type="compositionally biased region" description="Low complexity" evidence="1">
    <location>
        <begin position="29"/>
        <end position="50"/>
    </location>
</feature>
<feature type="chain" id="PRO_5046557810" description="Lipoprotein" evidence="2">
    <location>
        <begin position="28"/>
        <end position="209"/>
    </location>
</feature>